<gene>
    <name evidence="1" type="ORF">ZOSMA_86G00640</name>
</gene>
<reference evidence="2" key="1">
    <citation type="journal article" date="2016" name="Nature">
        <title>The genome of the seagrass Zostera marina reveals angiosperm adaptation to the sea.</title>
        <authorList>
            <person name="Olsen J.L."/>
            <person name="Rouze P."/>
            <person name="Verhelst B."/>
            <person name="Lin Y.-C."/>
            <person name="Bayer T."/>
            <person name="Collen J."/>
            <person name="Dattolo E."/>
            <person name="De Paoli E."/>
            <person name="Dittami S."/>
            <person name="Maumus F."/>
            <person name="Michel G."/>
            <person name="Kersting A."/>
            <person name="Lauritano C."/>
            <person name="Lohaus R."/>
            <person name="Toepel M."/>
            <person name="Tonon T."/>
            <person name="Vanneste K."/>
            <person name="Amirebrahimi M."/>
            <person name="Brakel J."/>
            <person name="Bostroem C."/>
            <person name="Chovatia M."/>
            <person name="Grimwood J."/>
            <person name="Jenkins J.W."/>
            <person name="Jueterbock A."/>
            <person name="Mraz A."/>
            <person name="Stam W.T."/>
            <person name="Tice H."/>
            <person name="Bornberg-Bauer E."/>
            <person name="Green P.J."/>
            <person name="Pearson G.A."/>
            <person name="Procaccini G."/>
            <person name="Duarte C.M."/>
            <person name="Schmutz J."/>
            <person name="Reusch T.B.H."/>
            <person name="Van de Peer Y."/>
        </authorList>
    </citation>
    <scope>NUCLEOTIDE SEQUENCE [LARGE SCALE GENOMIC DNA]</scope>
    <source>
        <strain evidence="2">cv. Finnish</strain>
    </source>
</reference>
<dbReference type="Proteomes" id="UP000036987">
    <property type="component" value="Unassembled WGS sequence"/>
</dbReference>
<comment type="caution">
    <text evidence="1">The sequence shown here is derived from an EMBL/GenBank/DDBJ whole genome shotgun (WGS) entry which is preliminary data.</text>
</comment>
<accession>A0A0K9NLD9</accession>
<evidence type="ECO:0000313" key="2">
    <source>
        <dbReference type="Proteomes" id="UP000036987"/>
    </source>
</evidence>
<dbReference type="EMBL" id="LFYR01002072">
    <property type="protein sequence ID" value="KMZ57428.1"/>
    <property type="molecule type" value="Genomic_DNA"/>
</dbReference>
<organism evidence="1 2">
    <name type="scientific">Zostera marina</name>
    <name type="common">Eelgrass</name>
    <dbReference type="NCBI Taxonomy" id="29655"/>
    <lineage>
        <taxon>Eukaryota</taxon>
        <taxon>Viridiplantae</taxon>
        <taxon>Streptophyta</taxon>
        <taxon>Embryophyta</taxon>
        <taxon>Tracheophyta</taxon>
        <taxon>Spermatophyta</taxon>
        <taxon>Magnoliopsida</taxon>
        <taxon>Liliopsida</taxon>
        <taxon>Zosteraceae</taxon>
        <taxon>Zostera</taxon>
    </lineage>
</organism>
<evidence type="ECO:0000313" key="1">
    <source>
        <dbReference type="EMBL" id="KMZ57428.1"/>
    </source>
</evidence>
<dbReference type="OrthoDB" id="39591at2759"/>
<name>A0A0K9NLD9_ZOSMR</name>
<proteinExistence type="predicted"/>
<protein>
    <submittedName>
        <fullName evidence="1">Uncharacterized protein</fullName>
    </submittedName>
</protein>
<keyword evidence="2" id="KW-1185">Reference proteome</keyword>
<sequence length="69" mass="8180">MSADKNEFKKENTAAELQILNLWEGPWSQDELQQFFDLVNLDYRMSFAEIKDSEHGMVRPRWERTNGTS</sequence>
<dbReference type="AlphaFoldDB" id="A0A0K9NLD9"/>